<dbReference type="OrthoDB" id="9815972at2"/>
<organism evidence="3 4">
    <name type="scientific">Pseudoduganella buxea</name>
    <dbReference type="NCBI Taxonomy" id="1949069"/>
    <lineage>
        <taxon>Bacteria</taxon>
        <taxon>Pseudomonadati</taxon>
        <taxon>Pseudomonadota</taxon>
        <taxon>Betaproteobacteria</taxon>
        <taxon>Burkholderiales</taxon>
        <taxon>Oxalobacteraceae</taxon>
        <taxon>Telluria group</taxon>
        <taxon>Pseudoduganella</taxon>
    </lineage>
</organism>
<dbReference type="Proteomes" id="UP000430634">
    <property type="component" value="Unassembled WGS sequence"/>
</dbReference>
<evidence type="ECO:0000313" key="5">
    <source>
        <dbReference type="Proteomes" id="UP000622638"/>
    </source>
</evidence>
<reference evidence="2" key="4">
    <citation type="submission" date="2024-05" db="EMBL/GenBank/DDBJ databases">
        <authorList>
            <person name="Sun Q."/>
            <person name="Zhou Y."/>
        </authorList>
    </citation>
    <scope>NUCLEOTIDE SEQUENCE</scope>
    <source>
        <strain evidence="2">CGMCC 1.15931</strain>
    </source>
</reference>
<feature type="transmembrane region" description="Helical" evidence="1">
    <location>
        <begin position="51"/>
        <end position="70"/>
    </location>
</feature>
<keyword evidence="1" id="KW-1133">Transmembrane helix</keyword>
<sequence>MSGPLHHLRNEARLMLYLQRRYWFESLLGFLFIIGLFCALLFSVVSVSGKSVASGSLDTMIVGFVLWLFATGSYNSAANDVAEESRHRTIEHIYVTPIGFARILAHRAVLHLAVAALLLAVGIWIAGWLTAGRIHVDVLQVLGTALLAAPALAGVGYAVAGLLLLMKKVQVMHALMYFVLISLVALPAYPVNGLALLPYALASAAVKASVTGAAIGPGVYLLIGLNSAVYLALGLLAFRLLERHARRLGVLGHC</sequence>
<keyword evidence="5" id="KW-1185">Reference proteome</keyword>
<keyword evidence="1" id="KW-0472">Membrane</keyword>
<reference evidence="3 4" key="3">
    <citation type="submission" date="2019-11" db="EMBL/GenBank/DDBJ databases">
        <title>Type strains purchased from KCTC, JCM and DSMZ.</title>
        <authorList>
            <person name="Lu H."/>
        </authorList>
    </citation>
    <scope>NUCLEOTIDE SEQUENCE [LARGE SCALE GENOMIC DNA]</scope>
    <source>
        <strain evidence="3 4">KCTC 52429</strain>
    </source>
</reference>
<evidence type="ECO:0008006" key="6">
    <source>
        <dbReference type="Google" id="ProtNLM"/>
    </source>
</evidence>
<evidence type="ECO:0000313" key="4">
    <source>
        <dbReference type="Proteomes" id="UP000430634"/>
    </source>
</evidence>
<feature type="transmembrane region" description="Helical" evidence="1">
    <location>
        <begin position="108"/>
        <end position="129"/>
    </location>
</feature>
<evidence type="ECO:0000313" key="3">
    <source>
        <dbReference type="EMBL" id="MTV56131.1"/>
    </source>
</evidence>
<accession>A0A6I3T3N7</accession>
<evidence type="ECO:0000256" key="1">
    <source>
        <dbReference type="SAM" id="Phobius"/>
    </source>
</evidence>
<feature type="transmembrane region" description="Helical" evidence="1">
    <location>
        <begin position="219"/>
        <end position="238"/>
    </location>
</feature>
<dbReference type="RefSeq" id="WP_155473370.1">
    <property type="nucleotide sequence ID" value="NZ_BMKG01000004.1"/>
</dbReference>
<name>A0A6I3T3N7_9BURK</name>
<protein>
    <recommendedName>
        <fullName evidence="6">ABC transporter permease</fullName>
    </recommendedName>
</protein>
<evidence type="ECO:0000313" key="2">
    <source>
        <dbReference type="EMBL" id="GGB92666.1"/>
    </source>
</evidence>
<dbReference type="Proteomes" id="UP000622638">
    <property type="component" value="Unassembled WGS sequence"/>
</dbReference>
<keyword evidence="1" id="KW-0812">Transmembrane</keyword>
<dbReference type="EMBL" id="BMKG01000004">
    <property type="protein sequence ID" value="GGB92666.1"/>
    <property type="molecule type" value="Genomic_DNA"/>
</dbReference>
<reference evidence="2" key="1">
    <citation type="journal article" date="2014" name="Int. J. Syst. Evol. Microbiol.">
        <title>Complete genome of a new Firmicutes species belonging to the dominant human colonic microbiota ('Ruminococcus bicirculans') reveals two chromosomes and a selective capacity to utilize plant glucans.</title>
        <authorList>
            <consortium name="NISC Comparative Sequencing Program"/>
            <person name="Wegmann U."/>
            <person name="Louis P."/>
            <person name="Goesmann A."/>
            <person name="Henrissat B."/>
            <person name="Duncan S.H."/>
            <person name="Flint H.J."/>
        </authorList>
    </citation>
    <scope>NUCLEOTIDE SEQUENCE</scope>
    <source>
        <strain evidence="2">CGMCC 1.15931</strain>
    </source>
</reference>
<feature type="transmembrane region" description="Helical" evidence="1">
    <location>
        <begin position="22"/>
        <end position="45"/>
    </location>
</feature>
<feature type="transmembrane region" description="Helical" evidence="1">
    <location>
        <begin position="177"/>
        <end position="199"/>
    </location>
</feature>
<dbReference type="EMBL" id="WNKZ01000133">
    <property type="protein sequence ID" value="MTV56131.1"/>
    <property type="molecule type" value="Genomic_DNA"/>
</dbReference>
<reference evidence="5" key="2">
    <citation type="journal article" date="2019" name="Int. J. Syst. Evol. Microbiol.">
        <title>The Global Catalogue of Microorganisms (GCM) 10K type strain sequencing project: providing services to taxonomists for standard genome sequencing and annotation.</title>
        <authorList>
            <consortium name="The Broad Institute Genomics Platform"/>
            <consortium name="The Broad Institute Genome Sequencing Center for Infectious Disease"/>
            <person name="Wu L."/>
            <person name="Ma J."/>
        </authorList>
    </citation>
    <scope>NUCLEOTIDE SEQUENCE [LARGE SCALE GENOMIC DNA]</scope>
    <source>
        <strain evidence="5">CGMCC 1.15931</strain>
    </source>
</reference>
<dbReference type="AlphaFoldDB" id="A0A6I3T3N7"/>
<feature type="transmembrane region" description="Helical" evidence="1">
    <location>
        <begin position="141"/>
        <end position="165"/>
    </location>
</feature>
<gene>
    <name evidence="2" type="ORF">GCM10011572_13310</name>
    <name evidence="3" type="ORF">GM672_25740</name>
</gene>
<proteinExistence type="predicted"/>
<comment type="caution">
    <text evidence="3">The sequence shown here is derived from an EMBL/GenBank/DDBJ whole genome shotgun (WGS) entry which is preliminary data.</text>
</comment>